<dbReference type="PANTHER" id="PTHR10829:SF25">
    <property type="entry name" value="DREBRIN-LIKE PROTEIN"/>
    <property type="match status" value="1"/>
</dbReference>
<dbReference type="InterPro" id="IPR002108">
    <property type="entry name" value="ADF-H"/>
</dbReference>
<reference evidence="13" key="1">
    <citation type="submission" date="2007-03" db="EMBL/GenBank/DDBJ databases">
        <title>Annotation of Culex pipiens quinquefasciatus.</title>
        <authorList>
            <consortium name="The Broad Institute Genome Sequencing Platform"/>
            <person name="Atkinson P.W."/>
            <person name="Hemingway J."/>
            <person name="Christensen B.M."/>
            <person name="Higgs S."/>
            <person name="Kodira C."/>
            <person name="Hannick L."/>
            <person name="Megy K."/>
            <person name="O'Leary S."/>
            <person name="Pearson M."/>
            <person name="Haas B.J."/>
            <person name="Mauceli E."/>
            <person name="Wortman J.R."/>
            <person name="Lee N.H."/>
            <person name="Guigo R."/>
            <person name="Stanke M."/>
            <person name="Alvarado L."/>
            <person name="Amedeo P."/>
            <person name="Antoine C.H."/>
            <person name="Arensburger P."/>
            <person name="Bidwell S.L."/>
            <person name="Crawford M."/>
            <person name="Camaro F."/>
            <person name="Devon K."/>
            <person name="Engels R."/>
            <person name="Hammond M."/>
            <person name="Howarth C."/>
            <person name="Koehrsen M."/>
            <person name="Lawson D."/>
            <person name="Montgomery P."/>
            <person name="Nene V."/>
            <person name="Nusbaum C."/>
            <person name="Puiu D."/>
            <person name="Romero-Severson J."/>
            <person name="Severson D.W."/>
            <person name="Shumway M."/>
            <person name="Sisk P."/>
            <person name="Stolte C."/>
            <person name="Zeng Q."/>
            <person name="Eisenstadt E."/>
            <person name="Fraser-Liggett C."/>
            <person name="Strausberg R."/>
            <person name="Galagan J."/>
            <person name="Birren B."/>
            <person name="Collins F.H."/>
        </authorList>
    </citation>
    <scope>NUCLEOTIDE SEQUENCE [LARGE SCALE GENOMIC DNA]</scope>
    <source>
        <strain evidence="13">JHB</strain>
    </source>
</reference>
<evidence type="ECO:0000256" key="6">
    <source>
        <dbReference type="ARBA" id="ARBA00023203"/>
    </source>
</evidence>
<comment type="subcellular location">
    <subcellularLocation>
        <location evidence="1">Cytoplasm</location>
        <location evidence="1">Cytoskeleton</location>
    </subcellularLocation>
</comment>
<evidence type="ECO:0000256" key="3">
    <source>
        <dbReference type="ARBA" id="ARBA00022443"/>
    </source>
</evidence>
<dbReference type="PROSITE" id="PS50002">
    <property type="entry name" value="SH3"/>
    <property type="match status" value="1"/>
</dbReference>
<feature type="compositionally biased region" description="Polar residues" evidence="10">
    <location>
        <begin position="335"/>
        <end position="344"/>
    </location>
</feature>
<dbReference type="AlphaFoldDB" id="B0WEK3"/>
<dbReference type="FunCoup" id="B0WEK3">
    <property type="interactions" value="1362"/>
</dbReference>
<dbReference type="STRING" id="7176.B0WEK3"/>
<keyword evidence="7" id="KW-0206">Cytoskeleton</keyword>
<dbReference type="Gene3D" id="2.30.30.40">
    <property type="entry name" value="SH3 Domains"/>
    <property type="match status" value="1"/>
</dbReference>
<comment type="similarity">
    <text evidence="2">Belongs to the ABP1 family.</text>
</comment>
<dbReference type="GO" id="GO:0045773">
    <property type="term" value="P:positive regulation of axon extension"/>
    <property type="evidence" value="ECO:0007669"/>
    <property type="project" value="TreeGrafter"/>
</dbReference>
<dbReference type="SUPFAM" id="SSF55753">
    <property type="entry name" value="Actin depolymerizing proteins"/>
    <property type="match status" value="1"/>
</dbReference>
<dbReference type="VEuPathDB" id="VectorBase:CPIJ005714"/>
<dbReference type="EMBL" id="DS231910">
    <property type="protein sequence ID" value="EDS45719.1"/>
    <property type="molecule type" value="Genomic_DNA"/>
</dbReference>
<evidence type="ECO:0000256" key="5">
    <source>
        <dbReference type="ARBA" id="ARBA00023054"/>
    </source>
</evidence>
<evidence type="ECO:0000313" key="15">
    <source>
        <dbReference type="Proteomes" id="UP000002320"/>
    </source>
</evidence>
<evidence type="ECO:0000256" key="9">
    <source>
        <dbReference type="SAM" id="Coils"/>
    </source>
</evidence>
<keyword evidence="6" id="KW-0009">Actin-binding</keyword>
<dbReference type="EnsemblMetazoa" id="CPIJ005714-RA">
    <property type="protein sequence ID" value="CPIJ005714-PA"/>
    <property type="gene ID" value="CPIJ005714"/>
</dbReference>
<dbReference type="GO" id="GO:0030027">
    <property type="term" value="C:lamellipodium"/>
    <property type="evidence" value="ECO:0007669"/>
    <property type="project" value="TreeGrafter"/>
</dbReference>
<dbReference type="GO" id="GO:0051015">
    <property type="term" value="F:actin filament binding"/>
    <property type="evidence" value="ECO:0007669"/>
    <property type="project" value="TreeGrafter"/>
</dbReference>
<evidence type="ECO:0000259" key="11">
    <source>
        <dbReference type="PROSITE" id="PS50002"/>
    </source>
</evidence>
<dbReference type="SUPFAM" id="SSF50044">
    <property type="entry name" value="SH3-domain"/>
    <property type="match status" value="1"/>
</dbReference>
<dbReference type="GO" id="GO:0048812">
    <property type="term" value="P:neuron projection morphogenesis"/>
    <property type="evidence" value="ECO:0007669"/>
    <property type="project" value="TreeGrafter"/>
</dbReference>
<keyword evidence="15" id="KW-1185">Reference proteome</keyword>
<keyword evidence="4" id="KW-0963">Cytoplasm</keyword>
<feature type="domain" description="ADF-H" evidence="12">
    <location>
        <begin position="2"/>
        <end position="133"/>
    </location>
</feature>
<protein>
    <recommendedName>
        <fullName evidence="16">Drebrin</fullName>
    </recommendedName>
</protein>
<dbReference type="GO" id="GO:0005884">
    <property type="term" value="C:actin filament"/>
    <property type="evidence" value="ECO:0007669"/>
    <property type="project" value="TreeGrafter"/>
</dbReference>
<dbReference type="GO" id="GO:0030864">
    <property type="term" value="C:cortical actin cytoskeleton"/>
    <property type="evidence" value="ECO:0007669"/>
    <property type="project" value="TreeGrafter"/>
</dbReference>
<dbReference type="Pfam" id="PF14604">
    <property type="entry name" value="SH3_9"/>
    <property type="match status" value="1"/>
</dbReference>
<dbReference type="SMART" id="SM00326">
    <property type="entry name" value="SH3"/>
    <property type="match status" value="1"/>
</dbReference>
<dbReference type="InParanoid" id="B0WEK3"/>
<evidence type="ECO:0000256" key="1">
    <source>
        <dbReference type="ARBA" id="ARBA00004245"/>
    </source>
</evidence>
<name>B0WEK3_CULQU</name>
<dbReference type="FunFam" id="2.30.30.40:FF:000046">
    <property type="entry name" value="Drebrin-like protein isoform B"/>
    <property type="match status" value="1"/>
</dbReference>
<dbReference type="Gene3D" id="3.40.20.10">
    <property type="entry name" value="Severin"/>
    <property type="match status" value="1"/>
</dbReference>
<gene>
    <name evidence="14" type="primary">6037207</name>
    <name evidence="13" type="ORF">CpipJ_CPIJ005714</name>
</gene>
<keyword evidence="5 9" id="KW-0175">Coiled coil</keyword>
<evidence type="ECO:0000256" key="2">
    <source>
        <dbReference type="ARBA" id="ARBA00011039"/>
    </source>
</evidence>
<feature type="region of interest" description="Disordered" evidence="10">
    <location>
        <begin position="318"/>
        <end position="353"/>
    </location>
</feature>
<evidence type="ECO:0000256" key="7">
    <source>
        <dbReference type="ARBA" id="ARBA00023212"/>
    </source>
</evidence>
<dbReference type="GO" id="GO:0045211">
    <property type="term" value="C:postsynaptic membrane"/>
    <property type="evidence" value="ECO:0007669"/>
    <property type="project" value="TreeGrafter"/>
</dbReference>
<dbReference type="GO" id="GO:0014069">
    <property type="term" value="C:postsynaptic density"/>
    <property type="evidence" value="ECO:0007669"/>
    <property type="project" value="TreeGrafter"/>
</dbReference>
<keyword evidence="3 8" id="KW-0728">SH3 domain</keyword>
<dbReference type="GO" id="GO:0030427">
    <property type="term" value="C:site of polarized growth"/>
    <property type="evidence" value="ECO:0007669"/>
    <property type="project" value="TreeGrafter"/>
</dbReference>
<dbReference type="OMA" id="SERDKFW"/>
<dbReference type="SMART" id="SM00102">
    <property type="entry name" value="ADF"/>
    <property type="match status" value="1"/>
</dbReference>
<dbReference type="PROSITE" id="PS51263">
    <property type="entry name" value="ADF_H"/>
    <property type="match status" value="1"/>
</dbReference>
<evidence type="ECO:0008006" key="16">
    <source>
        <dbReference type="Google" id="ProtNLM"/>
    </source>
</evidence>
<evidence type="ECO:0000313" key="13">
    <source>
        <dbReference type="EMBL" id="EDS45719.1"/>
    </source>
</evidence>
<dbReference type="InterPro" id="IPR001452">
    <property type="entry name" value="SH3_domain"/>
</dbReference>
<organism>
    <name type="scientific">Culex quinquefasciatus</name>
    <name type="common">Southern house mosquito</name>
    <name type="synonym">Culex pungens</name>
    <dbReference type="NCBI Taxonomy" id="7176"/>
    <lineage>
        <taxon>Eukaryota</taxon>
        <taxon>Metazoa</taxon>
        <taxon>Ecdysozoa</taxon>
        <taxon>Arthropoda</taxon>
        <taxon>Hexapoda</taxon>
        <taxon>Insecta</taxon>
        <taxon>Pterygota</taxon>
        <taxon>Neoptera</taxon>
        <taxon>Endopterygota</taxon>
        <taxon>Diptera</taxon>
        <taxon>Nematocera</taxon>
        <taxon>Culicoidea</taxon>
        <taxon>Culicidae</taxon>
        <taxon>Culicinae</taxon>
        <taxon>Culicini</taxon>
        <taxon>Culex</taxon>
        <taxon>Culex</taxon>
    </lineage>
</organism>
<dbReference type="GO" id="GO:0030425">
    <property type="term" value="C:dendrite"/>
    <property type="evidence" value="ECO:0007669"/>
    <property type="project" value="TreeGrafter"/>
</dbReference>
<dbReference type="Pfam" id="PF00241">
    <property type="entry name" value="Cofilin_ADF"/>
    <property type="match status" value="1"/>
</dbReference>
<dbReference type="OrthoDB" id="5971719at2759"/>
<dbReference type="PRINTS" id="PR00452">
    <property type="entry name" value="SH3DOMAIN"/>
</dbReference>
<dbReference type="HOGENOM" id="CLU_013085_0_1_1"/>
<evidence type="ECO:0000256" key="8">
    <source>
        <dbReference type="PROSITE-ProRule" id="PRU00192"/>
    </source>
</evidence>
<dbReference type="PANTHER" id="PTHR10829">
    <property type="entry name" value="CORTACTIN AND DREBRIN"/>
    <property type="match status" value="1"/>
</dbReference>
<proteinExistence type="inferred from homology"/>
<reference evidence="14" key="2">
    <citation type="submission" date="2020-05" db="UniProtKB">
        <authorList>
            <consortium name="EnsemblMetazoa"/>
        </authorList>
    </citation>
    <scope>IDENTIFICATION</scope>
    <source>
        <strain evidence="14">JHB</strain>
    </source>
</reference>
<dbReference type="InterPro" id="IPR036028">
    <property type="entry name" value="SH3-like_dom_sf"/>
</dbReference>
<dbReference type="Proteomes" id="UP000002320">
    <property type="component" value="Unassembled WGS sequence"/>
</dbReference>
<feature type="domain" description="SH3" evidence="11">
    <location>
        <begin position="450"/>
        <end position="508"/>
    </location>
</feature>
<sequence>MSIDLQKNRDSIVSAWKSVVDTKSSTNWALFTYEGQTNVLKVQETGEDGIAELAAELNSGKLQYGFVRVDNRETGIAKFVFINWQGEGAPTARKGTCAKHVRDVTNLLKGAHITVHATTEDDVEEARILEKLQKVVVNDFKVKDYSQANDAIKPVGTNYSRVIPTKEINPAERDEFWRKEEEEEKHRLQLEYERKLSETVKLEEVSSVRIFGQNWITKKPQKDTNFQSLAKLRVFLCYFCFICDAVLHAFGGELVQNNCITNKKNQCFFHLPVSLLMVQNPYGKDNFCRLTEKAEKECSQNIINKILQFQERRRREEREFEKREAALGTPASPDNGYTRQTSESSKSERDREIKQVVEASGKVSSAKARFLNSTAQLSPSHIQQQVAPELILSPDPLSEEKSLIAELKAEMEAEERERNGLQSGAVEAVVEAGAQEYFDPNATIDLTDEDNMIRARALYDYQAADESEISFDPGDVITHIDQIDEGWWQGLAPDGTYGLFPANYVELI</sequence>
<evidence type="ECO:0000256" key="10">
    <source>
        <dbReference type="SAM" id="MobiDB-lite"/>
    </source>
</evidence>
<dbReference type="eggNOG" id="KOG3655">
    <property type="taxonomic scope" value="Eukaryota"/>
</dbReference>
<dbReference type="InterPro" id="IPR035717">
    <property type="entry name" value="Drebrin-like_SH3"/>
</dbReference>
<evidence type="ECO:0000313" key="14">
    <source>
        <dbReference type="EnsemblMetazoa" id="CPIJ005714-PA"/>
    </source>
</evidence>
<feature type="coiled-coil region" evidence="9">
    <location>
        <begin position="397"/>
        <end position="424"/>
    </location>
</feature>
<evidence type="ECO:0000256" key="4">
    <source>
        <dbReference type="ARBA" id="ARBA00022490"/>
    </source>
</evidence>
<dbReference type="KEGG" id="cqu:CpipJ_CPIJ005714"/>
<dbReference type="CDD" id="cd11281">
    <property type="entry name" value="ADF_drebrin_like"/>
    <property type="match status" value="1"/>
</dbReference>
<evidence type="ECO:0000259" key="12">
    <source>
        <dbReference type="PROSITE" id="PS51263"/>
    </source>
</evidence>
<dbReference type="GO" id="GO:0098974">
    <property type="term" value="P:postsynaptic actin cytoskeleton organization"/>
    <property type="evidence" value="ECO:0007669"/>
    <property type="project" value="TreeGrafter"/>
</dbReference>
<accession>B0WEK3</accession>
<dbReference type="FunFam" id="3.40.20.10:FF:000011">
    <property type="entry name" value="Drebrin-like protein B"/>
    <property type="match status" value="1"/>
</dbReference>
<dbReference type="InterPro" id="IPR029006">
    <property type="entry name" value="ADF-H/Gelsolin-like_dom_sf"/>
</dbReference>
<dbReference type="CDD" id="cd11960">
    <property type="entry name" value="SH3_Abp1_eu"/>
    <property type="match status" value="1"/>
</dbReference>
<dbReference type="VEuPathDB" id="VectorBase:CQUJHB010233"/>
<dbReference type="GO" id="GO:0030833">
    <property type="term" value="P:regulation of actin filament polymerization"/>
    <property type="evidence" value="ECO:0007669"/>
    <property type="project" value="TreeGrafter"/>
</dbReference>